<proteinExistence type="inferred from homology"/>
<comment type="function">
    <text evidence="9">Essential component of the mitotic checkpoint, which prevents cells from prematurely exiting mitosis. Required for the assembly of the dynein-dynactin and MAD1-MAD2 complexes onto kinetochores. Its function related to the spindle assembly machinery is proposed to depend on its association in the mitotic RZZ complex.</text>
</comment>
<evidence type="ECO:0000313" key="10">
    <source>
        <dbReference type="EMBL" id="KAK8771146.1"/>
    </source>
</evidence>
<evidence type="ECO:0000256" key="6">
    <source>
        <dbReference type="ARBA" id="ARBA00022838"/>
    </source>
</evidence>
<accession>A0AAQ4E8T6</accession>
<dbReference type="PANTHER" id="PTHR15995">
    <property type="entry name" value="PROTEIN ZWILCH HOMOLOG"/>
    <property type="match status" value="1"/>
</dbReference>
<keyword evidence="11" id="KW-1185">Reference proteome</keyword>
<dbReference type="PANTHER" id="PTHR15995:SF1">
    <property type="entry name" value="PROTEIN ZWILCH HOMOLOG"/>
    <property type="match status" value="1"/>
</dbReference>
<evidence type="ECO:0000256" key="3">
    <source>
        <dbReference type="ARBA" id="ARBA00022454"/>
    </source>
</evidence>
<dbReference type="Pfam" id="PF09817">
    <property type="entry name" value="Zwilch"/>
    <property type="match status" value="1"/>
</dbReference>
<comment type="subunit">
    <text evidence="9">Component of the RZZ complex.</text>
</comment>
<comment type="similarity">
    <text evidence="2 9">Belongs to the ZWILCH family.</text>
</comment>
<dbReference type="Proteomes" id="UP001321473">
    <property type="component" value="Unassembled WGS sequence"/>
</dbReference>
<comment type="subcellular location">
    <subcellularLocation>
        <location evidence="1 9">Chromosome</location>
        <location evidence="1 9">Centromere</location>
        <location evidence="1 9">Kinetochore</location>
    </subcellularLocation>
</comment>
<dbReference type="Gene3D" id="1.20.58.730">
    <property type="match status" value="1"/>
</dbReference>
<dbReference type="InterPro" id="IPR018630">
    <property type="entry name" value="Zwilch"/>
</dbReference>
<evidence type="ECO:0000313" key="11">
    <source>
        <dbReference type="Proteomes" id="UP001321473"/>
    </source>
</evidence>
<keyword evidence="6 9" id="KW-0995">Kinetochore</keyword>
<dbReference type="GO" id="GO:1990423">
    <property type="term" value="C:RZZ complex"/>
    <property type="evidence" value="ECO:0007669"/>
    <property type="project" value="UniProtKB-UniRule"/>
</dbReference>
<gene>
    <name evidence="10" type="ORF">V5799_025610</name>
</gene>
<evidence type="ECO:0000256" key="8">
    <source>
        <dbReference type="ARBA" id="ARBA00023328"/>
    </source>
</evidence>
<dbReference type="GO" id="GO:0034501">
    <property type="term" value="P:protein localization to kinetochore"/>
    <property type="evidence" value="ECO:0007669"/>
    <property type="project" value="UniProtKB-UniRule"/>
</dbReference>
<comment type="caution">
    <text evidence="10">The sequence shown here is derived from an EMBL/GenBank/DDBJ whole genome shotgun (WGS) entry which is preliminary data.</text>
</comment>
<name>A0AAQ4E8T6_AMBAM</name>
<dbReference type="EMBL" id="JARKHS020020081">
    <property type="protein sequence ID" value="KAK8771146.1"/>
    <property type="molecule type" value="Genomic_DNA"/>
</dbReference>
<keyword evidence="7 9" id="KW-0131">Cell cycle</keyword>
<reference evidence="10 11" key="1">
    <citation type="journal article" date="2023" name="Arcadia Sci">
        <title>De novo assembly of a long-read Amblyomma americanum tick genome.</title>
        <authorList>
            <person name="Chou S."/>
            <person name="Poskanzer K.E."/>
            <person name="Rollins M."/>
            <person name="Thuy-Boun P.S."/>
        </authorList>
    </citation>
    <scope>NUCLEOTIDE SEQUENCE [LARGE SCALE GENOMIC DNA]</scope>
    <source>
        <strain evidence="10">F_SG_1</strain>
        <tissue evidence="10">Salivary glands</tissue>
    </source>
</reference>
<dbReference type="GO" id="GO:0007094">
    <property type="term" value="P:mitotic spindle assembly checkpoint signaling"/>
    <property type="evidence" value="ECO:0007669"/>
    <property type="project" value="UniProtKB-UniRule"/>
</dbReference>
<dbReference type="GO" id="GO:0051301">
    <property type="term" value="P:cell division"/>
    <property type="evidence" value="ECO:0007669"/>
    <property type="project" value="UniProtKB-UniRule"/>
</dbReference>
<organism evidence="10 11">
    <name type="scientific">Amblyomma americanum</name>
    <name type="common">Lone star tick</name>
    <dbReference type="NCBI Taxonomy" id="6943"/>
    <lineage>
        <taxon>Eukaryota</taxon>
        <taxon>Metazoa</taxon>
        <taxon>Ecdysozoa</taxon>
        <taxon>Arthropoda</taxon>
        <taxon>Chelicerata</taxon>
        <taxon>Arachnida</taxon>
        <taxon>Acari</taxon>
        <taxon>Parasitiformes</taxon>
        <taxon>Ixodida</taxon>
        <taxon>Ixodoidea</taxon>
        <taxon>Ixodidae</taxon>
        <taxon>Amblyomminae</taxon>
        <taxon>Amblyomma</taxon>
    </lineage>
</organism>
<keyword evidence="4 9" id="KW-0132">Cell division</keyword>
<evidence type="ECO:0000256" key="4">
    <source>
        <dbReference type="ARBA" id="ARBA00022618"/>
    </source>
</evidence>
<keyword evidence="5 9" id="KW-0498">Mitosis</keyword>
<evidence type="ECO:0000256" key="1">
    <source>
        <dbReference type="ARBA" id="ARBA00004629"/>
    </source>
</evidence>
<keyword evidence="8 9" id="KW-0137">Centromere</keyword>
<evidence type="ECO:0000256" key="9">
    <source>
        <dbReference type="RuleBase" id="RU369076"/>
    </source>
</evidence>
<evidence type="ECO:0000256" key="5">
    <source>
        <dbReference type="ARBA" id="ARBA00022776"/>
    </source>
</evidence>
<protein>
    <recommendedName>
        <fullName evidence="9">Protein zwilch</fullName>
    </recommendedName>
</protein>
<evidence type="ECO:0000256" key="2">
    <source>
        <dbReference type="ARBA" id="ARBA00009062"/>
    </source>
</evidence>
<evidence type="ECO:0000256" key="7">
    <source>
        <dbReference type="ARBA" id="ARBA00023306"/>
    </source>
</evidence>
<dbReference type="AlphaFoldDB" id="A0AAQ4E8T6"/>
<sequence>MVFRAVQAGEIKPMVLPKNVSMIGGTLRNMGPHFRPELAMEGLGPLRMLAEIGLVKLQRDLVNIFVGQWPC</sequence>
<keyword evidence="3 9" id="KW-0158">Chromosome</keyword>